<organism evidence="1 2">
    <name type="scientific">Haloferula helveola</name>
    <dbReference type="NCBI Taxonomy" id="490095"/>
    <lineage>
        <taxon>Bacteria</taxon>
        <taxon>Pseudomonadati</taxon>
        <taxon>Verrucomicrobiota</taxon>
        <taxon>Verrucomicrobiia</taxon>
        <taxon>Verrucomicrobiales</taxon>
        <taxon>Verrucomicrobiaceae</taxon>
        <taxon>Haloferula</taxon>
    </lineage>
</organism>
<evidence type="ECO:0008006" key="3">
    <source>
        <dbReference type="Google" id="ProtNLM"/>
    </source>
</evidence>
<protein>
    <recommendedName>
        <fullName evidence="3">Cytochrome c peroxidase</fullName>
    </recommendedName>
</protein>
<dbReference type="Gene3D" id="1.10.760.10">
    <property type="entry name" value="Cytochrome c-like domain"/>
    <property type="match status" value="1"/>
</dbReference>
<sequence length="66" mass="7276">MHDGRFATLEQVIGFYSDGLHRSPTLDPNIAKHPGKGLGIDRDDKAALVAFLKTLTDPRWARTTGE</sequence>
<dbReference type="RefSeq" id="WP_338690182.1">
    <property type="nucleotide sequence ID" value="NZ_AP024702.1"/>
</dbReference>
<accession>A0ABM7RCL2</accession>
<evidence type="ECO:0000313" key="2">
    <source>
        <dbReference type="Proteomes" id="UP001374893"/>
    </source>
</evidence>
<keyword evidence="2" id="KW-1185">Reference proteome</keyword>
<dbReference type="InterPro" id="IPR036909">
    <property type="entry name" value="Cyt_c-like_dom_sf"/>
</dbReference>
<proteinExistence type="predicted"/>
<name>A0ABM7RCL2_9BACT</name>
<dbReference type="Proteomes" id="UP001374893">
    <property type="component" value="Chromosome"/>
</dbReference>
<dbReference type="EMBL" id="AP024702">
    <property type="protein sequence ID" value="BCX47791.1"/>
    <property type="molecule type" value="Genomic_DNA"/>
</dbReference>
<evidence type="ECO:0000313" key="1">
    <source>
        <dbReference type="EMBL" id="BCX47791.1"/>
    </source>
</evidence>
<dbReference type="SUPFAM" id="SSF46626">
    <property type="entry name" value="Cytochrome c"/>
    <property type="match status" value="1"/>
</dbReference>
<gene>
    <name evidence="1" type="ORF">HAHE_16990</name>
</gene>
<reference evidence="1 2" key="1">
    <citation type="submission" date="2021-06" db="EMBL/GenBank/DDBJ databases">
        <title>Complete genome of Haloferula helveola possessing various polysaccharide degrading enzymes.</title>
        <authorList>
            <person name="Takami H."/>
            <person name="Huang C."/>
            <person name="Hamasaki K."/>
        </authorList>
    </citation>
    <scope>NUCLEOTIDE SEQUENCE [LARGE SCALE GENOMIC DNA]</scope>
    <source>
        <strain evidence="1 2">CN-1</strain>
    </source>
</reference>